<dbReference type="RefSeq" id="WP_133108669.1">
    <property type="nucleotide sequence ID" value="NZ_SMNA01000007.1"/>
</dbReference>
<proteinExistence type="predicted"/>
<comment type="caution">
    <text evidence="2">The sequence shown here is derived from an EMBL/GenBank/DDBJ whole genome shotgun (WGS) entry which is preliminary data.</text>
</comment>
<evidence type="ECO:0000256" key="1">
    <source>
        <dbReference type="SAM" id="MobiDB-lite"/>
    </source>
</evidence>
<reference evidence="2 3" key="1">
    <citation type="submission" date="2019-03" db="EMBL/GenBank/DDBJ databases">
        <title>Genomic features of bacteria from cold environments.</title>
        <authorList>
            <person name="Shen L."/>
        </authorList>
    </citation>
    <scope>NUCLEOTIDE SEQUENCE [LARGE SCALE GENOMIC DNA]</scope>
    <source>
        <strain evidence="3">T3246-1</strain>
    </source>
</reference>
<protein>
    <submittedName>
        <fullName evidence="2">Uncharacterized protein</fullName>
    </submittedName>
</protein>
<organism evidence="2 3">
    <name type="scientific">Occultella glacieicola</name>
    <dbReference type="NCBI Taxonomy" id="2518684"/>
    <lineage>
        <taxon>Bacteria</taxon>
        <taxon>Bacillati</taxon>
        <taxon>Actinomycetota</taxon>
        <taxon>Actinomycetes</taxon>
        <taxon>Micrococcales</taxon>
        <taxon>Ruaniaceae</taxon>
        <taxon>Occultella</taxon>
    </lineage>
</organism>
<dbReference type="EMBL" id="SMNA01000007">
    <property type="protein sequence ID" value="TDE91635.1"/>
    <property type="molecule type" value="Genomic_DNA"/>
</dbReference>
<dbReference type="Proteomes" id="UP000504882">
    <property type="component" value="Unassembled WGS sequence"/>
</dbReference>
<feature type="region of interest" description="Disordered" evidence="1">
    <location>
        <begin position="50"/>
        <end position="70"/>
    </location>
</feature>
<evidence type="ECO:0000313" key="2">
    <source>
        <dbReference type="EMBL" id="TDE91635.1"/>
    </source>
</evidence>
<name>A0ABY2E236_9MICO</name>
<accession>A0ABY2E236</accession>
<keyword evidence="3" id="KW-1185">Reference proteome</keyword>
<evidence type="ECO:0000313" key="3">
    <source>
        <dbReference type="Proteomes" id="UP000504882"/>
    </source>
</evidence>
<gene>
    <name evidence="2" type="ORF">EXU48_15965</name>
</gene>
<sequence length="70" mass="8016">MGTSKEHIMDLNQDIRSADLAYRREHLLADLGSRKLGSRRTGLRRMIDERRARREAASRGLDPADLIKQA</sequence>